<keyword evidence="3" id="KW-0813">Transport</keyword>
<dbReference type="Proteomes" id="UP000366051">
    <property type="component" value="Chromosome"/>
</dbReference>
<evidence type="ECO:0000256" key="7">
    <source>
        <dbReference type="SAM" id="Coils"/>
    </source>
</evidence>
<evidence type="ECO:0000256" key="2">
    <source>
        <dbReference type="ARBA" id="ARBA00006602"/>
    </source>
</evidence>
<dbReference type="PANTHER" id="PTHR34982">
    <property type="entry name" value="YOP PROTEINS TRANSLOCATION PROTEIN L"/>
    <property type="match status" value="1"/>
</dbReference>
<evidence type="ECO:0000259" key="8">
    <source>
        <dbReference type="Pfam" id="PF02108"/>
    </source>
</evidence>
<evidence type="ECO:0000256" key="6">
    <source>
        <dbReference type="ARBA" id="ARBA00023225"/>
    </source>
</evidence>
<dbReference type="GO" id="GO:0005829">
    <property type="term" value="C:cytosol"/>
    <property type="evidence" value="ECO:0007669"/>
    <property type="project" value="TreeGrafter"/>
</dbReference>
<sequence>MSKVIKSSTLLANKPKLLKLGFLEENKEQSSTFIPVPTTEVTSKALGDVTSTQQEEKKSIDNQDMVILAQEQAEQILQETHEMVQELLQKAKDQAHKILIEAKKETEEVLSIAQKEAEELKRLRSEEGYAKGYDEGYKGAIKKAKKEAEKIVVEAYNEAEAARQARLAYLKDQEKDLVDLAVMIAEKIIQYEIDRNDQVVFHITENALNKARDMSHVIIKVNPEDYPILQNYKSDLMSLIKGLRTLNIEKDETIGRGGCIIDTAYGYVDARIDAQLDELRRVISEVMNR</sequence>
<evidence type="ECO:0000256" key="3">
    <source>
        <dbReference type="ARBA" id="ARBA00022448"/>
    </source>
</evidence>
<evidence type="ECO:0000256" key="5">
    <source>
        <dbReference type="ARBA" id="ARBA00022927"/>
    </source>
</evidence>
<keyword evidence="9" id="KW-0282">Flagellum</keyword>
<evidence type="ECO:0000256" key="4">
    <source>
        <dbReference type="ARBA" id="ARBA00022795"/>
    </source>
</evidence>
<dbReference type="GO" id="GO:0015031">
    <property type="term" value="P:protein transport"/>
    <property type="evidence" value="ECO:0007669"/>
    <property type="project" value="UniProtKB-KW"/>
</dbReference>
<dbReference type="SUPFAM" id="SSF160527">
    <property type="entry name" value="V-type ATPase subunit E-like"/>
    <property type="match status" value="1"/>
</dbReference>
<dbReference type="KEGG" id="hcv:FTV88_2071"/>
<dbReference type="GO" id="GO:0044781">
    <property type="term" value="P:bacterial-type flagellum organization"/>
    <property type="evidence" value="ECO:0007669"/>
    <property type="project" value="UniProtKB-KW"/>
</dbReference>
<keyword evidence="5" id="KW-0653">Protein transport</keyword>
<keyword evidence="7" id="KW-0175">Coiled coil</keyword>
<keyword evidence="10" id="KW-1185">Reference proteome</keyword>
<keyword evidence="9" id="KW-0966">Cell projection</keyword>
<feature type="domain" description="Flagellar assembly protein FliH/Type III secretion system HrpE" evidence="8">
    <location>
        <begin position="166"/>
        <end position="278"/>
    </location>
</feature>
<evidence type="ECO:0000313" key="9">
    <source>
        <dbReference type="EMBL" id="QGG48169.1"/>
    </source>
</evidence>
<dbReference type="PANTHER" id="PTHR34982:SF1">
    <property type="entry name" value="FLAGELLAR ASSEMBLY PROTEIN FLIH"/>
    <property type="match status" value="1"/>
</dbReference>
<dbReference type="InterPro" id="IPR051472">
    <property type="entry name" value="T3SS_Stator/FliH"/>
</dbReference>
<dbReference type="RefSeq" id="WP_162007980.1">
    <property type="nucleotide sequence ID" value="NZ_CP045875.1"/>
</dbReference>
<protein>
    <submittedName>
        <fullName evidence="9">Putative flagellar assembly protein FliH</fullName>
    </submittedName>
</protein>
<evidence type="ECO:0000256" key="1">
    <source>
        <dbReference type="ARBA" id="ARBA00003041"/>
    </source>
</evidence>
<keyword evidence="4" id="KW-1005">Bacterial flagellum biogenesis</keyword>
<organism evidence="9 10">
    <name type="scientific">Heliorestis convoluta</name>
    <dbReference type="NCBI Taxonomy" id="356322"/>
    <lineage>
        <taxon>Bacteria</taxon>
        <taxon>Bacillati</taxon>
        <taxon>Bacillota</taxon>
        <taxon>Clostridia</taxon>
        <taxon>Eubacteriales</taxon>
        <taxon>Heliobacteriaceae</taxon>
        <taxon>Heliorestis</taxon>
    </lineage>
</organism>
<dbReference type="Pfam" id="PF02108">
    <property type="entry name" value="FliH"/>
    <property type="match status" value="1"/>
</dbReference>
<dbReference type="AlphaFoldDB" id="A0A5Q2N2S0"/>
<reference evidence="10" key="1">
    <citation type="submission" date="2019-11" db="EMBL/GenBank/DDBJ databases">
        <title>Genome sequence of Heliorestis convoluta strain HH, an alkaliphilic and minimalistic phototrophic bacterium from a soda lake in Egypt.</title>
        <authorList>
            <person name="Dewey E.D."/>
            <person name="Stokes L.M."/>
            <person name="Burchell B.M."/>
            <person name="Shaffer K.N."/>
            <person name="Huntington A.M."/>
            <person name="Baker J.M."/>
            <person name="Nadendla S."/>
            <person name="Giglio M.G."/>
            <person name="Touchman J.W."/>
            <person name="Blankenship R.E."/>
            <person name="Madigan M.T."/>
            <person name="Sattley W.M."/>
        </authorList>
    </citation>
    <scope>NUCLEOTIDE SEQUENCE [LARGE SCALE GENOMIC DNA]</scope>
    <source>
        <strain evidence="10">HH</strain>
    </source>
</reference>
<dbReference type="InterPro" id="IPR018035">
    <property type="entry name" value="Flagellar_FliH/T3SS_HrpE"/>
</dbReference>
<keyword evidence="6" id="KW-1006">Bacterial flagellum protein export</keyword>
<dbReference type="EMBL" id="CP045875">
    <property type="protein sequence ID" value="QGG48169.1"/>
    <property type="molecule type" value="Genomic_DNA"/>
</dbReference>
<comment type="function">
    <text evidence="1">Needed for flagellar regrowth and assembly.</text>
</comment>
<evidence type="ECO:0000313" key="10">
    <source>
        <dbReference type="Proteomes" id="UP000366051"/>
    </source>
</evidence>
<accession>A0A5Q2N2S0</accession>
<proteinExistence type="inferred from homology"/>
<comment type="similarity">
    <text evidence="2">Belongs to the FliH family.</text>
</comment>
<keyword evidence="9" id="KW-0969">Cilium</keyword>
<name>A0A5Q2N2S0_9FIRM</name>
<feature type="coiled-coil region" evidence="7">
    <location>
        <begin position="70"/>
        <end position="165"/>
    </location>
</feature>
<gene>
    <name evidence="9" type="primary">fliH</name>
    <name evidence="9" type="ORF">FTV88_2071</name>
</gene>